<dbReference type="KEGG" id="halz:E5139_16070"/>
<dbReference type="EMBL" id="CP039376">
    <property type="protein sequence ID" value="QCD67176.1"/>
    <property type="molecule type" value="Genomic_DNA"/>
</dbReference>
<reference evidence="1 2" key="2">
    <citation type="submission" date="2019-04" db="EMBL/GenBank/DDBJ databases">
        <authorList>
            <person name="Yang S."/>
            <person name="Wei W."/>
        </authorList>
    </citation>
    <scope>NUCLEOTIDE SEQUENCE [LARGE SCALE GENOMIC DNA]</scope>
    <source>
        <strain evidence="2">ZP60</strain>
        <plasmid evidence="1 2">unnamed1</plasmid>
    </source>
</reference>
<geneLocation type="plasmid" evidence="1">
    <name>unnamed1</name>
</geneLocation>
<dbReference type="RefSeq" id="WP_012807415.1">
    <property type="nucleotide sequence ID" value="NZ_CP039376.1"/>
</dbReference>
<sequence length="221" mass="23641">MKTVVRSRVVLVLALGVLGGSIALFATVTGVTAAVTPPAEHEFAIDDGQLVETSGESDRTVVADLRTVERVEITGRGSHLVVATTPREPVELPLATRERAKEIVRTAGAFADGSTPDGAVYTIRPIPESVRSDTAAVAGADPQTAWTQLAPANDSAFTLRERADGVVVERTERRVSDRRALVVVDPVERETRYSVVVDLENETVDAFVRLREGSGTSPRGR</sequence>
<protein>
    <submittedName>
        <fullName evidence="1">Uncharacterized protein</fullName>
    </submittedName>
</protein>
<organism evidence="1 2">
    <name type="scientific">Halomicrobium mukohataei</name>
    <dbReference type="NCBI Taxonomy" id="57705"/>
    <lineage>
        <taxon>Archaea</taxon>
        <taxon>Methanobacteriati</taxon>
        <taxon>Methanobacteriota</taxon>
        <taxon>Stenosarchaea group</taxon>
        <taxon>Halobacteria</taxon>
        <taxon>Halobacteriales</taxon>
        <taxon>Haloarculaceae</taxon>
        <taxon>Halomicrobium</taxon>
    </lineage>
</organism>
<keyword evidence="1" id="KW-0614">Plasmid</keyword>
<gene>
    <name evidence="1" type="ORF">E5139_16070</name>
</gene>
<dbReference type="Proteomes" id="UP000297053">
    <property type="component" value="Plasmid unnamed1"/>
</dbReference>
<evidence type="ECO:0000313" key="1">
    <source>
        <dbReference type="EMBL" id="QCD67176.1"/>
    </source>
</evidence>
<dbReference type="GeneID" id="8409314"/>
<accession>A0A4D6KQU7</accession>
<dbReference type="AlphaFoldDB" id="A0A4D6KQU7"/>
<evidence type="ECO:0000313" key="2">
    <source>
        <dbReference type="Proteomes" id="UP000297053"/>
    </source>
</evidence>
<proteinExistence type="predicted"/>
<name>A0A4D6KQU7_9EURY</name>
<reference evidence="1 2" key="1">
    <citation type="submission" date="2019-04" db="EMBL/GenBank/DDBJ databases">
        <title>Complete genome sequence of Arthrobacter sp. ZXY-2 associated with effective atrazine degradation and salt adaptation.</title>
        <authorList>
            <person name="Zhao X."/>
        </authorList>
    </citation>
    <scope>NUCLEOTIDE SEQUENCE [LARGE SCALE GENOMIC DNA]</scope>
    <source>
        <strain evidence="2">ZP60</strain>
        <plasmid evidence="1 2">unnamed1</plasmid>
    </source>
</reference>